<dbReference type="RefSeq" id="WP_253672450.1">
    <property type="nucleotide sequence ID" value="NZ_JAMTCP010000043.1"/>
</dbReference>
<comment type="caution">
    <text evidence="3">The sequence shown here is derived from an EMBL/GenBank/DDBJ whole genome shotgun (WGS) entry which is preliminary data.</text>
</comment>
<dbReference type="SUPFAM" id="SSF82607">
    <property type="entry name" value="YbaB-like"/>
    <property type="match status" value="1"/>
</dbReference>
<dbReference type="Proteomes" id="UP001205311">
    <property type="component" value="Unassembled WGS sequence"/>
</dbReference>
<feature type="region of interest" description="Disordered" evidence="2">
    <location>
        <begin position="119"/>
        <end position="192"/>
    </location>
</feature>
<gene>
    <name evidence="3" type="ORF">LX15_005259</name>
</gene>
<keyword evidence="3" id="KW-0238">DNA-binding</keyword>
<feature type="compositionally biased region" description="Basic and acidic residues" evidence="2">
    <location>
        <begin position="141"/>
        <end position="150"/>
    </location>
</feature>
<reference evidence="3 4" key="1">
    <citation type="submission" date="2022-06" db="EMBL/GenBank/DDBJ databases">
        <title>Genomic Encyclopedia of Archaeal and Bacterial Type Strains, Phase II (KMG-II): from individual species to whole genera.</title>
        <authorList>
            <person name="Goeker M."/>
        </authorList>
    </citation>
    <scope>NUCLEOTIDE SEQUENCE [LARGE SCALE GENOMIC DNA]</scope>
    <source>
        <strain evidence="3 4">DSM 40477</strain>
    </source>
</reference>
<name>A0ABT1I1C0_STRSD</name>
<dbReference type="Gene3D" id="3.30.1310.10">
    <property type="entry name" value="Nucleoid-associated protein YbaB-like domain"/>
    <property type="match status" value="1"/>
</dbReference>
<dbReference type="GO" id="GO:0003677">
    <property type="term" value="F:DNA binding"/>
    <property type="evidence" value="ECO:0007669"/>
    <property type="project" value="UniProtKB-KW"/>
</dbReference>
<organism evidence="3 4">
    <name type="scientific">Streptoalloteichus tenebrarius (strain ATCC 17920 / DSM 40477 / JCM 4838 / CBS 697.72 / NBRC 16177 / NCIMB 11028 / NRRL B-12390 / A12253. 1 / ISP 5477)</name>
    <name type="common">Streptomyces tenebrarius</name>
    <dbReference type="NCBI Taxonomy" id="1933"/>
    <lineage>
        <taxon>Bacteria</taxon>
        <taxon>Bacillati</taxon>
        <taxon>Actinomycetota</taxon>
        <taxon>Actinomycetes</taxon>
        <taxon>Pseudonocardiales</taxon>
        <taxon>Pseudonocardiaceae</taxon>
        <taxon>Streptoalloteichus</taxon>
    </lineage>
</organism>
<protein>
    <submittedName>
        <fullName evidence="3">YbaB/EbfC DNA-binding family protein</fullName>
    </submittedName>
</protein>
<dbReference type="EMBL" id="JAMTCP010000043">
    <property type="protein sequence ID" value="MCP2261533.1"/>
    <property type="molecule type" value="Genomic_DNA"/>
</dbReference>
<proteinExistence type="predicted"/>
<evidence type="ECO:0000256" key="1">
    <source>
        <dbReference type="SAM" id="Coils"/>
    </source>
</evidence>
<keyword evidence="4" id="KW-1185">Reference proteome</keyword>
<feature type="compositionally biased region" description="Pro residues" evidence="2">
    <location>
        <begin position="151"/>
        <end position="176"/>
    </location>
</feature>
<accession>A0ABT1I1C0</accession>
<evidence type="ECO:0000313" key="4">
    <source>
        <dbReference type="Proteomes" id="UP001205311"/>
    </source>
</evidence>
<keyword evidence="1" id="KW-0175">Coiled coil</keyword>
<dbReference type="Pfam" id="PF02575">
    <property type="entry name" value="YbaB_DNA_bd"/>
    <property type="match status" value="1"/>
</dbReference>
<evidence type="ECO:0000313" key="3">
    <source>
        <dbReference type="EMBL" id="MCP2261533.1"/>
    </source>
</evidence>
<evidence type="ECO:0000256" key="2">
    <source>
        <dbReference type="SAM" id="MobiDB-lite"/>
    </source>
</evidence>
<feature type="coiled-coil region" evidence="1">
    <location>
        <begin position="13"/>
        <end position="40"/>
    </location>
</feature>
<dbReference type="InterPro" id="IPR004401">
    <property type="entry name" value="YbaB/EbfC"/>
</dbReference>
<dbReference type="InterPro" id="IPR036894">
    <property type="entry name" value="YbaB-like_sf"/>
</dbReference>
<sequence>MISMDPEKAGAELEAWAARLERQAARYTELQQRLDATSATETSPDGVVRVTVDAHGVPVELHLSDRARGMDPARVSAQLMTCLRRAQAKLAARVDDLVRATVPADEEPAKDIIANYHRRFPAPPEGVDSHGPATGAQPRFVTEEPPERTPPRPLPPSGSPTPQPAPGPAQQPAPRPGPDEDTDDWGDQSFLR</sequence>